<gene>
    <name evidence="2" type="ORF">GCM10010468_69390</name>
</gene>
<dbReference type="SMART" id="SM00530">
    <property type="entry name" value="HTH_XRE"/>
    <property type="match status" value="1"/>
</dbReference>
<evidence type="ECO:0000313" key="2">
    <source>
        <dbReference type="EMBL" id="GAA3235551.1"/>
    </source>
</evidence>
<dbReference type="InterPro" id="IPR001387">
    <property type="entry name" value="Cro/C1-type_HTH"/>
</dbReference>
<sequence>MGRPPKPLDPTTSLAAHYGWKIRTLREQRGWTLADLGRRIALSGDVVSRLEHGKTPPNDRTGELLDEAFDTAYFQEHALLVRKERVPGAARSLAEGEEVALRIDIYEHSLITGLFQTDDYARHRLMTAHRGAESDDMLAHRLERQKPLERDVPPEVLLVIDEQALRRPIGGPKAFRVQLEKLEDLSRRPTIRIHAVPAEAVDYPGLLAGFTLLTLPENEVVAYVDGPVRGTGQFIRDPAKVTLLVEAFDHIRSASLPATDTTRLIKEIRESL</sequence>
<reference evidence="3" key="1">
    <citation type="journal article" date="2019" name="Int. J. Syst. Evol. Microbiol.">
        <title>The Global Catalogue of Microorganisms (GCM) 10K type strain sequencing project: providing services to taxonomists for standard genome sequencing and annotation.</title>
        <authorList>
            <consortium name="The Broad Institute Genomics Platform"/>
            <consortium name="The Broad Institute Genome Sequencing Center for Infectious Disease"/>
            <person name="Wu L."/>
            <person name="Ma J."/>
        </authorList>
    </citation>
    <scope>NUCLEOTIDE SEQUENCE [LARGE SCALE GENOMIC DNA]</scope>
    <source>
        <strain evidence="3">JCM 9377</strain>
    </source>
</reference>
<dbReference type="EMBL" id="BAAAUV010000028">
    <property type="protein sequence ID" value="GAA3235551.1"/>
    <property type="molecule type" value="Genomic_DNA"/>
</dbReference>
<evidence type="ECO:0000259" key="1">
    <source>
        <dbReference type="PROSITE" id="PS50943"/>
    </source>
</evidence>
<dbReference type="CDD" id="cd00093">
    <property type="entry name" value="HTH_XRE"/>
    <property type="match status" value="1"/>
</dbReference>
<protein>
    <submittedName>
        <fullName evidence="2">Helix-turn-helix transcriptional regulator</fullName>
    </submittedName>
</protein>
<dbReference type="SUPFAM" id="SSF47413">
    <property type="entry name" value="lambda repressor-like DNA-binding domains"/>
    <property type="match status" value="1"/>
</dbReference>
<dbReference type="RefSeq" id="WP_344837001.1">
    <property type="nucleotide sequence ID" value="NZ_BAAAUV010000028.1"/>
</dbReference>
<dbReference type="InterPro" id="IPR043917">
    <property type="entry name" value="DUF5753"/>
</dbReference>
<keyword evidence="3" id="KW-1185">Reference proteome</keyword>
<feature type="domain" description="HTH cro/C1-type" evidence="1">
    <location>
        <begin position="22"/>
        <end position="74"/>
    </location>
</feature>
<organism evidence="2 3">
    <name type="scientific">Actinocorallia longicatena</name>
    <dbReference type="NCBI Taxonomy" id="111803"/>
    <lineage>
        <taxon>Bacteria</taxon>
        <taxon>Bacillati</taxon>
        <taxon>Actinomycetota</taxon>
        <taxon>Actinomycetes</taxon>
        <taxon>Streptosporangiales</taxon>
        <taxon>Thermomonosporaceae</taxon>
        <taxon>Actinocorallia</taxon>
    </lineage>
</organism>
<accession>A0ABP6QMK7</accession>
<name>A0ABP6QMK7_9ACTN</name>
<comment type="caution">
    <text evidence="2">The sequence shown here is derived from an EMBL/GenBank/DDBJ whole genome shotgun (WGS) entry which is preliminary data.</text>
</comment>
<proteinExistence type="predicted"/>
<evidence type="ECO:0000313" key="3">
    <source>
        <dbReference type="Proteomes" id="UP001501237"/>
    </source>
</evidence>
<dbReference type="InterPro" id="IPR010982">
    <property type="entry name" value="Lambda_DNA-bd_dom_sf"/>
</dbReference>
<dbReference type="Proteomes" id="UP001501237">
    <property type="component" value="Unassembled WGS sequence"/>
</dbReference>
<dbReference type="Pfam" id="PF13560">
    <property type="entry name" value="HTH_31"/>
    <property type="match status" value="1"/>
</dbReference>
<dbReference type="Gene3D" id="1.10.260.40">
    <property type="entry name" value="lambda repressor-like DNA-binding domains"/>
    <property type="match status" value="1"/>
</dbReference>
<dbReference type="PROSITE" id="PS50943">
    <property type="entry name" value="HTH_CROC1"/>
    <property type="match status" value="1"/>
</dbReference>
<dbReference type="Pfam" id="PF19054">
    <property type="entry name" value="DUF5753"/>
    <property type="match status" value="1"/>
</dbReference>